<evidence type="ECO:0000313" key="21">
    <source>
        <dbReference type="Proteomes" id="UP000053890"/>
    </source>
</evidence>
<dbReference type="Pfam" id="PF01915">
    <property type="entry name" value="Glyco_hydro_3_C"/>
    <property type="match status" value="1"/>
</dbReference>
<keyword evidence="21" id="KW-1185">Reference proteome</keyword>
<evidence type="ECO:0000256" key="13">
    <source>
        <dbReference type="ARBA" id="ARBA00024983"/>
    </source>
</evidence>
<dbReference type="PANTHER" id="PTHR42715">
    <property type="entry name" value="BETA-GLUCOSIDASE"/>
    <property type="match status" value="1"/>
</dbReference>
<gene>
    <name evidence="20" type="ORF">RHOBADRAFT_53531</name>
</gene>
<dbReference type="Proteomes" id="UP000053890">
    <property type="component" value="Unassembled WGS sequence"/>
</dbReference>
<dbReference type="OMA" id="KFIPMNR"/>
<evidence type="ECO:0000256" key="3">
    <source>
        <dbReference type="ARBA" id="ARBA00004987"/>
    </source>
</evidence>
<comment type="subcellular location">
    <subcellularLocation>
        <location evidence="2">Secreted</location>
    </subcellularLocation>
</comment>
<dbReference type="InterPro" id="IPR013783">
    <property type="entry name" value="Ig-like_fold"/>
</dbReference>
<evidence type="ECO:0000256" key="8">
    <source>
        <dbReference type="ARBA" id="ARBA00022801"/>
    </source>
</evidence>
<dbReference type="STRING" id="578459.A0A194S4X6"/>
<comment type="pathway">
    <text evidence="3">Glycan metabolism; cellulose degradation.</text>
</comment>
<feature type="signal peptide" evidence="18">
    <location>
        <begin position="1"/>
        <end position="17"/>
    </location>
</feature>
<feature type="domain" description="Fibronectin type III-like" evidence="19">
    <location>
        <begin position="713"/>
        <end position="784"/>
    </location>
</feature>
<dbReference type="PRINTS" id="PR00133">
    <property type="entry name" value="GLHYDRLASE3"/>
</dbReference>
<dbReference type="GeneID" id="28977329"/>
<dbReference type="RefSeq" id="XP_018271614.1">
    <property type="nucleotide sequence ID" value="XM_018416881.1"/>
</dbReference>
<comment type="function">
    <text evidence="13">Beta-glucosidases are one of a number of cellulolytic enzymes involved in the degradation of cellulosic biomass. Catalyzes the last step releasing glucose from the inhibitory cellobiose.</text>
</comment>
<dbReference type="Pfam" id="PF14310">
    <property type="entry name" value="Fn3-like"/>
    <property type="match status" value="1"/>
</dbReference>
<evidence type="ECO:0000256" key="10">
    <source>
        <dbReference type="ARBA" id="ARBA00023277"/>
    </source>
</evidence>
<evidence type="ECO:0000256" key="5">
    <source>
        <dbReference type="ARBA" id="ARBA00012744"/>
    </source>
</evidence>
<dbReference type="GO" id="GO:0008422">
    <property type="term" value="F:beta-glucosidase activity"/>
    <property type="evidence" value="ECO:0007669"/>
    <property type="project" value="UniProtKB-EC"/>
</dbReference>
<dbReference type="InterPro" id="IPR026891">
    <property type="entry name" value="Fn3-like"/>
</dbReference>
<name>A0A194S4X6_RHOGW</name>
<dbReference type="InterPro" id="IPR050288">
    <property type="entry name" value="Cellulose_deg_GH3"/>
</dbReference>
<evidence type="ECO:0000256" key="6">
    <source>
        <dbReference type="ARBA" id="ARBA00022525"/>
    </source>
</evidence>
<evidence type="ECO:0000256" key="4">
    <source>
        <dbReference type="ARBA" id="ARBA00005336"/>
    </source>
</evidence>
<accession>A0A194S4X6</accession>
<dbReference type="PANTHER" id="PTHR42715:SF12">
    <property type="entry name" value="BETA-GLUCOSIDASE G-RELATED"/>
    <property type="match status" value="1"/>
</dbReference>
<dbReference type="GO" id="GO:0005576">
    <property type="term" value="C:extracellular region"/>
    <property type="evidence" value="ECO:0007669"/>
    <property type="project" value="UniProtKB-SubCell"/>
</dbReference>
<reference evidence="20 21" key="1">
    <citation type="journal article" date="2015" name="Front. Microbiol.">
        <title>Genome sequence of the plant growth promoting endophytic yeast Rhodotorula graminis WP1.</title>
        <authorList>
            <person name="Firrincieli A."/>
            <person name="Otillar R."/>
            <person name="Salamov A."/>
            <person name="Schmutz J."/>
            <person name="Khan Z."/>
            <person name="Redman R.S."/>
            <person name="Fleck N.D."/>
            <person name="Lindquist E."/>
            <person name="Grigoriev I.V."/>
            <person name="Doty S.L."/>
        </authorList>
    </citation>
    <scope>NUCLEOTIDE SEQUENCE [LARGE SCALE GENOMIC DNA]</scope>
    <source>
        <strain evidence="20 21">WP1</strain>
    </source>
</reference>
<dbReference type="Gene3D" id="2.60.40.10">
    <property type="entry name" value="Immunoglobulins"/>
    <property type="match status" value="1"/>
</dbReference>
<dbReference type="SUPFAM" id="SSF52279">
    <property type="entry name" value="Beta-D-glucan exohydrolase, C-terminal domain"/>
    <property type="match status" value="1"/>
</dbReference>
<keyword evidence="11" id="KW-0326">Glycosidase</keyword>
<keyword evidence="7 18" id="KW-0732">Signal</keyword>
<sequence length="795" mass="85809">MLANGLILLALCALGHAAPATHLSPRKTSGSSDSGGYKLRAPLSPAGFTSDKWIKAYEKAVSYVEGMTLEQKINFTDFQSTTNGCSGLGYPLDDIGLTQGICTADGPTGVNSRYSTQFPAEVTTGATFDVDLIYARAVAVAKEYHTLGAHVPLSICIGPMGRSPYGGRNWETFSPDPYLTGTAAHLSVLGFQEQGVVGLVKHFVGNEQEYLRYGTPRGYVPNVVNTTVDSIIDEATTHELYVWPFAEAIRAGSGSFMCAYQQVNGTFACENDHLLNTVLKKTLNFHGWVITDWGAGHSTLSSAVNGTDYIGWAGVDQHLFGEALAGYVDNGTVPIEIVDDKIIRILTPYFALDQASLPKTDFARFVGNDYSTETARKVTEGAITLLKNVRSDNNSHGLPLNKPRDLLLVGSSAAPARSGILNNLGFDFMGSSEADFTGWNSDGYGSGGSPAPYNLDPTAAMTARGRKEERPVVTDYYTYDNPTEGQVPSWMTNGTNYFLDTKLLYSNAAVVFVTAVAREAFDRTDLELQNNGSALVEYVANHHNDTIVVVTAPGPVDMSRFVDHPNVTAILYTYFGGQEGATAIASTLYGDVNPSGKLPFTIARDVSDYPDALYNGSVTTNPVSNFSEGVFIDYKHFDEQEIEPLFEFGFGKSYSSFEVSNIAVKAKSEKVPASVRETNEKLFVDGKETSGLYDIAYEVTASVKNTGSVAGAEVAQLYLTFPSSTPNKMPPRSLRGFSKPHLAAGATAQVTFQLRHKDLAVWDVTHGGWMLAHGEYKLAVGTSSRKIAETVTLEL</sequence>
<dbReference type="SMART" id="SM01217">
    <property type="entry name" value="Fn3_like"/>
    <property type="match status" value="1"/>
</dbReference>
<dbReference type="GO" id="GO:0009251">
    <property type="term" value="P:glucan catabolic process"/>
    <property type="evidence" value="ECO:0007669"/>
    <property type="project" value="TreeGrafter"/>
</dbReference>
<evidence type="ECO:0000256" key="17">
    <source>
        <dbReference type="ARBA" id="ARBA00041808"/>
    </source>
</evidence>
<evidence type="ECO:0000256" key="2">
    <source>
        <dbReference type="ARBA" id="ARBA00004613"/>
    </source>
</evidence>
<dbReference type="InterPro" id="IPR036881">
    <property type="entry name" value="Glyco_hydro_3_C_sf"/>
</dbReference>
<evidence type="ECO:0000256" key="18">
    <source>
        <dbReference type="SAM" id="SignalP"/>
    </source>
</evidence>
<dbReference type="InterPro" id="IPR036962">
    <property type="entry name" value="Glyco_hydro_3_N_sf"/>
</dbReference>
<comment type="catalytic activity">
    <reaction evidence="1">
        <text>Hydrolysis of terminal, non-reducing beta-D-glucosyl residues with release of beta-D-glucose.</text>
        <dbReference type="EC" id="3.2.1.21"/>
    </reaction>
</comment>
<keyword evidence="6" id="KW-0964">Secreted</keyword>
<dbReference type="FunFam" id="3.20.20.300:FF:000002">
    <property type="entry name" value="Probable beta-glucosidase"/>
    <property type="match status" value="1"/>
</dbReference>
<evidence type="ECO:0000256" key="7">
    <source>
        <dbReference type="ARBA" id="ARBA00022729"/>
    </source>
</evidence>
<evidence type="ECO:0000313" key="20">
    <source>
        <dbReference type="EMBL" id="KPV75565.1"/>
    </source>
</evidence>
<dbReference type="Gene3D" id="3.40.50.1700">
    <property type="entry name" value="Glycoside hydrolase family 3 C-terminal domain"/>
    <property type="match status" value="1"/>
</dbReference>
<feature type="chain" id="PRO_5008265470" description="Probable beta-glucosidase G" evidence="18">
    <location>
        <begin position="18"/>
        <end position="795"/>
    </location>
</feature>
<dbReference type="EMBL" id="KQ474078">
    <property type="protein sequence ID" value="KPV75565.1"/>
    <property type="molecule type" value="Genomic_DNA"/>
</dbReference>
<organism evidence="20 21">
    <name type="scientific">Rhodotorula graminis (strain WP1)</name>
    <dbReference type="NCBI Taxonomy" id="578459"/>
    <lineage>
        <taxon>Eukaryota</taxon>
        <taxon>Fungi</taxon>
        <taxon>Dikarya</taxon>
        <taxon>Basidiomycota</taxon>
        <taxon>Pucciniomycotina</taxon>
        <taxon>Microbotryomycetes</taxon>
        <taxon>Sporidiobolales</taxon>
        <taxon>Sporidiobolaceae</taxon>
        <taxon>Rhodotorula</taxon>
    </lineage>
</organism>
<dbReference type="EC" id="3.2.1.21" evidence="5"/>
<protein>
    <recommendedName>
        <fullName evidence="14">Probable beta-glucosidase G</fullName>
        <ecNumber evidence="5">3.2.1.21</ecNumber>
    </recommendedName>
    <alternativeName>
        <fullName evidence="15">Beta-D-glucoside glucohydrolase G</fullName>
    </alternativeName>
    <alternativeName>
        <fullName evidence="16">Cellobiase G</fullName>
    </alternativeName>
    <alternativeName>
        <fullName evidence="17">Gentiobiase G</fullName>
    </alternativeName>
</protein>
<comment type="similarity">
    <text evidence="4">Belongs to the glycosyl hydrolase 3 family.</text>
</comment>
<keyword evidence="8 20" id="KW-0378">Hydrolase</keyword>
<proteinExistence type="inferred from homology"/>
<keyword evidence="9" id="KW-0325">Glycoprotein</keyword>
<evidence type="ECO:0000256" key="1">
    <source>
        <dbReference type="ARBA" id="ARBA00000448"/>
    </source>
</evidence>
<dbReference type="InterPro" id="IPR002772">
    <property type="entry name" value="Glyco_hydro_3_C"/>
</dbReference>
<evidence type="ECO:0000256" key="12">
    <source>
        <dbReference type="ARBA" id="ARBA00023326"/>
    </source>
</evidence>
<dbReference type="InterPro" id="IPR001764">
    <property type="entry name" value="Glyco_hydro_3_N"/>
</dbReference>
<dbReference type="SUPFAM" id="SSF51445">
    <property type="entry name" value="(Trans)glycosidases"/>
    <property type="match status" value="1"/>
</dbReference>
<dbReference type="Pfam" id="PF00933">
    <property type="entry name" value="Glyco_hydro_3"/>
    <property type="match status" value="1"/>
</dbReference>
<evidence type="ECO:0000256" key="11">
    <source>
        <dbReference type="ARBA" id="ARBA00023295"/>
    </source>
</evidence>
<keyword evidence="10" id="KW-0119">Carbohydrate metabolism</keyword>
<evidence type="ECO:0000259" key="19">
    <source>
        <dbReference type="SMART" id="SM01217"/>
    </source>
</evidence>
<dbReference type="InterPro" id="IPR017853">
    <property type="entry name" value="GH"/>
</dbReference>
<evidence type="ECO:0000256" key="9">
    <source>
        <dbReference type="ARBA" id="ARBA00023180"/>
    </source>
</evidence>
<dbReference type="AlphaFoldDB" id="A0A194S4X6"/>
<keyword evidence="12" id="KW-0624">Polysaccharide degradation</keyword>
<dbReference type="OrthoDB" id="416222at2759"/>
<evidence type="ECO:0000256" key="16">
    <source>
        <dbReference type="ARBA" id="ARBA00041601"/>
    </source>
</evidence>
<evidence type="ECO:0000256" key="14">
    <source>
        <dbReference type="ARBA" id="ARBA00039579"/>
    </source>
</evidence>
<dbReference type="Gene3D" id="3.20.20.300">
    <property type="entry name" value="Glycoside hydrolase, family 3, N-terminal domain"/>
    <property type="match status" value="1"/>
</dbReference>
<evidence type="ECO:0000256" key="15">
    <source>
        <dbReference type="ARBA" id="ARBA00041276"/>
    </source>
</evidence>